<evidence type="ECO:0008006" key="2">
    <source>
        <dbReference type="Google" id="ProtNLM"/>
    </source>
</evidence>
<sequence length="131" mass="14834">MKDNSCQDFQANVEKYLIRHRSVLDIMTKYQESTARVNRALAKSVTECGCIKIEAHKQSVPQNISFTSLKDYMSSHVDGELCPHCKETLSKEIGHSLFYMAALCNLTGLKMDNVMQEENNAIATLGFYYLS</sequence>
<name>A0A645DDL9_9ZZZZ</name>
<reference evidence="1" key="1">
    <citation type="submission" date="2019-08" db="EMBL/GenBank/DDBJ databases">
        <authorList>
            <person name="Kucharzyk K."/>
            <person name="Murdoch R.W."/>
            <person name="Higgins S."/>
            <person name="Loffler F."/>
        </authorList>
    </citation>
    <scope>NUCLEOTIDE SEQUENCE</scope>
</reference>
<dbReference type="EMBL" id="VSSQ01035017">
    <property type="protein sequence ID" value="MPM87128.1"/>
    <property type="molecule type" value="Genomic_DNA"/>
</dbReference>
<organism evidence="1">
    <name type="scientific">bioreactor metagenome</name>
    <dbReference type="NCBI Taxonomy" id="1076179"/>
    <lineage>
        <taxon>unclassified sequences</taxon>
        <taxon>metagenomes</taxon>
        <taxon>ecological metagenomes</taxon>
    </lineage>
</organism>
<protein>
    <recommendedName>
        <fullName evidence="2">DUF1573 domain-containing protein</fullName>
    </recommendedName>
</protein>
<dbReference type="AlphaFoldDB" id="A0A645DDL9"/>
<evidence type="ECO:0000313" key="1">
    <source>
        <dbReference type="EMBL" id="MPM87128.1"/>
    </source>
</evidence>
<comment type="caution">
    <text evidence="1">The sequence shown here is derived from an EMBL/GenBank/DDBJ whole genome shotgun (WGS) entry which is preliminary data.</text>
</comment>
<gene>
    <name evidence="1" type="ORF">SDC9_134221</name>
</gene>
<accession>A0A645DDL9</accession>
<proteinExistence type="predicted"/>